<feature type="non-terminal residue" evidence="1">
    <location>
        <position position="1"/>
    </location>
</feature>
<evidence type="ECO:0000313" key="2">
    <source>
        <dbReference type="Proteomes" id="UP000799755"/>
    </source>
</evidence>
<sequence>LTMKVGKCLSNASDTSADCTQFTTEISNLSKLLVDLLSYLDDDSNEPWNAKIQELGGKDGLLYQYKCALEQLKHKISDGRGMKKIGKTLLWKYIKEDIERILLKIERLKSLVQIALEMDHLKLSQVIKYDMDIIHGDNKAIKIGVGAIQQDQQRDKILEWISSSNFPAQQSDLIARRQEETGLWFLNAAEFTEWVHGSNQSLFCPGIPGAGKTMLASIAVDHLYTKVQSRNIGVAYVFCNYKTRADQNATYLLAAIIKQLVQARASITEPVTRLYNHHTNRGTKPSLNDILSTLHSLLDKLRGLQNKTGLRLMATSRVIPSIVDIFNGVPTLEVRARNADVEQFIIGQTHRLPRCIQRDDNLQKLVQEKIVEAVDGMFLLARLHVDSLLDKDTKKKVRSTLKNLSRGSEALNKAYDEAIERIESQLPGNTARAKSVLSWISHAERPLTTGELCHALAVELEEEELDQENIPHVDDIVSVCAGLVTIDEESNIIRLVHYTTQEYFEQIRERWNYSAQYGIASSCIRYLCFKPFRSGSCPSNAAFESRLEQNIFLDYSARYWGQHALAVQERVSKLALCLLQDISLVACAVQSSLVPDYKYRNYSQSFPKQATGLHLAASFGLLEFSKELLSRIAKEKSIFADSKDGEGRTPLSWAAGGGREAVVKLLAGRDDVEADAKDGDDQTPLSWAARGGHEAVVKLLVERDDVEADSKDGYGRTPLSWAAEGGHEVVVKLLVERDDVDADSKDGDGRTPLSWAAWKGHEAVVKLLVEQG</sequence>
<accession>A0ACB6QGN5</accession>
<dbReference type="EMBL" id="MU003526">
    <property type="protein sequence ID" value="KAF2466052.1"/>
    <property type="molecule type" value="Genomic_DNA"/>
</dbReference>
<reference evidence="1" key="1">
    <citation type="journal article" date="2020" name="Stud. Mycol.">
        <title>101 Dothideomycetes genomes: a test case for predicting lifestyles and emergence of pathogens.</title>
        <authorList>
            <person name="Haridas S."/>
            <person name="Albert R."/>
            <person name="Binder M."/>
            <person name="Bloem J."/>
            <person name="Labutti K."/>
            <person name="Salamov A."/>
            <person name="Andreopoulos B."/>
            <person name="Baker S."/>
            <person name="Barry K."/>
            <person name="Bills G."/>
            <person name="Bluhm B."/>
            <person name="Cannon C."/>
            <person name="Castanera R."/>
            <person name="Culley D."/>
            <person name="Daum C."/>
            <person name="Ezra D."/>
            <person name="Gonzalez J."/>
            <person name="Henrissat B."/>
            <person name="Kuo A."/>
            <person name="Liang C."/>
            <person name="Lipzen A."/>
            <person name="Lutzoni F."/>
            <person name="Magnuson J."/>
            <person name="Mondo S."/>
            <person name="Nolan M."/>
            <person name="Ohm R."/>
            <person name="Pangilinan J."/>
            <person name="Park H.-J."/>
            <person name="Ramirez L."/>
            <person name="Alfaro M."/>
            <person name="Sun H."/>
            <person name="Tritt A."/>
            <person name="Yoshinaga Y."/>
            <person name="Zwiers L.-H."/>
            <person name="Turgeon B."/>
            <person name="Goodwin S."/>
            <person name="Spatafora J."/>
            <person name="Crous P."/>
            <person name="Grigoriev I."/>
        </authorList>
    </citation>
    <scope>NUCLEOTIDE SEQUENCE</scope>
    <source>
        <strain evidence="1">ATCC 200398</strain>
    </source>
</reference>
<dbReference type="Proteomes" id="UP000799755">
    <property type="component" value="Unassembled WGS sequence"/>
</dbReference>
<name>A0ACB6QGN5_9PLEO</name>
<keyword evidence="2" id="KW-1185">Reference proteome</keyword>
<organism evidence="1 2">
    <name type="scientific">Lindgomyces ingoldianus</name>
    <dbReference type="NCBI Taxonomy" id="673940"/>
    <lineage>
        <taxon>Eukaryota</taxon>
        <taxon>Fungi</taxon>
        <taxon>Dikarya</taxon>
        <taxon>Ascomycota</taxon>
        <taxon>Pezizomycotina</taxon>
        <taxon>Dothideomycetes</taxon>
        <taxon>Pleosporomycetidae</taxon>
        <taxon>Pleosporales</taxon>
        <taxon>Lindgomycetaceae</taxon>
        <taxon>Lindgomyces</taxon>
    </lineage>
</organism>
<feature type="non-terminal residue" evidence="1">
    <location>
        <position position="772"/>
    </location>
</feature>
<gene>
    <name evidence="1" type="ORF">BDR25DRAFT_185539</name>
</gene>
<evidence type="ECO:0000313" key="1">
    <source>
        <dbReference type="EMBL" id="KAF2466052.1"/>
    </source>
</evidence>
<protein>
    <submittedName>
        <fullName evidence="1">Uncharacterized protein</fullName>
    </submittedName>
</protein>
<comment type="caution">
    <text evidence="1">The sequence shown here is derived from an EMBL/GenBank/DDBJ whole genome shotgun (WGS) entry which is preliminary data.</text>
</comment>
<proteinExistence type="predicted"/>